<evidence type="ECO:0000313" key="2">
    <source>
        <dbReference type="Proteomes" id="UP000829196"/>
    </source>
</evidence>
<evidence type="ECO:0000313" key="1">
    <source>
        <dbReference type="EMBL" id="KAI0503914.1"/>
    </source>
</evidence>
<proteinExistence type="predicted"/>
<dbReference type="Proteomes" id="UP000829196">
    <property type="component" value="Unassembled WGS sequence"/>
</dbReference>
<dbReference type="EMBL" id="JAGYWB010000011">
    <property type="protein sequence ID" value="KAI0503914.1"/>
    <property type="molecule type" value="Genomic_DNA"/>
</dbReference>
<dbReference type="AlphaFoldDB" id="A0A8T3B383"/>
<name>A0A8T3B383_DENNO</name>
<sequence length="75" mass="9054">MELHHIQFGYRRCVINWCNLWADHRGFHFLTLCSEQYFVLEYQMLLPVKAKEHGFHFKYPFVKDAFRDIISSGST</sequence>
<accession>A0A8T3B383</accession>
<organism evidence="1 2">
    <name type="scientific">Dendrobium nobile</name>
    <name type="common">Orchid</name>
    <dbReference type="NCBI Taxonomy" id="94219"/>
    <lineage>
        <taxon>Eukaryota</taxon>
        <taxon>Viridiplantae</taxon>
        <taxon>Streptophyta</taxon>
        <taxon>Embryophyta</taxon>
        <taxon>Tracheophyta</taxon>
        <taxon>Spermatophyta</taxon>
        <taxon>Magnoliopsida</taxon>
        <taxon>Liliopsida</taxon>
        <taxon>Asparagales</taxon>
        <taxon>Orchidaceae</taxon>
        <taxon>Epidendroideae</taxon>
        <taxon>Malaxideae</taxon>
        <taxon>Dendrobiinae</taxon>
        <taxon>Dendrobium</taxon>
    </lineage>
</organism>
<dbReference type="OrthoDB" id="276721at2759"/>
<keyword evidence="2" id="KW-1185">Reference proteome</keyword>
<reference evidence="1" key="1">
    <citation type="journal article" date="2022" name="Front. Genet.">
        <title>Chromosome-Scale Assembly of the Dendrobium nobile Genome Provides Insights Into the Molecular Mechanism of the Biosynthesis of the Medicinal Active Ingredient of Dendrobium.</title>
        <authorList>
            <person name="Xu Q."/>
            <person name="Niu S.-C."/>
            <person name="Li K.-L."/>
            <person name="Zheng P.-J."/>
            <person name="Zhang X.-J."/>
            <person name="Jia Y."/>
            <person name="Liu Y."/>
            <person name="Niu Y.-X."/>
            <person name="Yu L.-H."/>
            <person name="Chen D.-F."/>
            <person name="Zhang G.-Q."/>
        </authorList>
    </citation>
    <scope>NUCLEOTIDE SEQUENCE</scope>
    <source>
        <tissue evidence="1">Leaf</tissue>
    </source>
</reference>
<comment type="caution">
    <text evidence="1">The sequence shown here is derived from an EMBL/GenBank/DDBJ whole genome shotgun (WGS) entry which is preliminary data.</text>
</comment>
<protein>
    <submittedName>
        <fullName evidence="1">Uncharacterized protein</fullName>
    </submittedName>
</protein>
<gene>
    <name evidence="1" type="ORF">KFK09_014860</name>
</gene>